<dbReference type="InterPro" id="IPR000719">
    <property type="entry name" value="Prot_kinase_dom"/>
</dbReference>
<dbReference type="Proteomes" id="UP000673691">
    <property type="component" value="Unassembled WGS sequence"/>
</dbReference>
<reference evidence="4 5" key="1">
    <citation type="journal article" name="Sci. Rep.">
        <title>Genome-scale phylogenetic analyses confirm Olpidium as the closest living zoosporic fungus to the non-flagellated, terrestrial fungi.</title>
        <authorList>
            <person name="Chang Y."/>
            <person name="Rochon D."/>
            <person name="Sekimoto S."/>
            <person name="Wang Y."/>
            <person name="Chovatia M."/>
            <person name="Sandor L."/>
            <person name="Salamov A."/>
            <person name="Grigoriev I.V."/>
            <person name="Stajich J.E."/>
            <person name="Spatafora J.W."/>
        </authorList>
    </citation>
    <scope>NUCLEOTIDE SEQUENCE [LARGE SCALE GENOMIC DNA]</scope>
    <source>
        <strain evidence="4">S191</strain>
    </source>
</reference>
<gene>
    <name evidence="4" type="ORF">BJ554DRAFT_2076</name>
</gene>
<keyword evidence="5" id="KW-1185">Reference proteome</keyword>
<dbReference type="GO" id="GO:0005737">
    <property type="term" value="C:cytoplasm"/>
    <property type="evidence" value="ECO:0007669"/>
    <property type="project" value="TreeGrafter"/>
</dbReference>
<dbReference type="Pfam" id="PF00069">
    <property type="entry name" value="Pkinase"/>
    <property type="match status" value="1"/>
</dbReference>
<sequence>MKIVNRRRIATLDMVNRVRREIQYLKLLRHPHIIKLYEVITTPTDRQVIAEAEHNVICNVSAAGQMPEDGARRFFQQIISAVEYCHRHRIVHRLAAEEILCTFRYNMGIPNLIR</sequence>
<dbReference type="PROSITE" id="PS50011">
    <property type="entry name" value="PROTEIN_KINASE_DOM"/>
    <property type="match status" value="1"/>
</dbReference>
<accession>A0A8H7ZRN4</accession>
<dbReference type="PANTHER" id="PTHR24346:SF110">
    <property type="entry name" value="NON-SPECIFIC SERINE_THREONINE PROTEIN KINASE"/>
    <property type="match status" value="1"/>
</dbReference>
<proteinExistence type="predicted"/>
<dbReference type="EMBL" id="JAEFCI010009428">
    <property type="protein sequence ID" value="KAG5457818.1"/>
    <property type="molecule type" value="Genomic_DNA"/>
</dbReference>
<dbReference type="OrthoDB" id="193931at2759"/>
<dbReference type="InterPro" id="IPR011009">
    <property type="entry name" value="Kinase-like_dom_sf"/>
</dbReference>
<keyword evidence="2" id="KW-0067">ATP-binding</keyword>
<dbReference type="AlphaFoldDB" id="A0A8H7ZRN4"/>
<protein>
    <submittedName>
        <fullName evidence="4">Kinase-like domain-containing protein</fullName>
    </submittedName>
</protein>
<feature type="domain" description="Protein kinase" evidence="3">
    <location>
        <begin position="1"/>
        <end position="114"/>
    </location>
</feature>
<evidence type="ECO:0000256" key="2">
    <source>
        <dbReference type="ARBA" id="ARBA00022840"/>
    </source>
</evidence>
<evidence type="ECO:0000256" key="1">
    <source>
        <dbReference type="ARBA" id="ARBA00022741"/>
    </source>
</evidence>
<dbReference type="SUPFAM" id="SSF56112">
    <property type="entry name" value="Protein kinase-like (PK-like)"/>
    <property type="match status" value="1"/>
</dbReference>
<organism evidence="4 5">
    <name type="scientific">Olpidium bornovanus</name>
    <dbReference type="NCBI Taxonomy" id="278681"/>
    <lineage>
        <taxon>Eukaryota</taxon>
        <taxon>Fungi</taxon>
        <taxon>Fungi incertae sedis</taxon>
        <taxon>Olpidiomycota</taxon>
        <taxon>Olpidiomycotina</taxon>
        <taxon>Olpidiomycetes</taxon>
        <taxon>Olpidiales</taxon>
        <taxon>Olpidiaceae</taxon>
        <taxon>Olpidium</taxon>
    </lineage>
</organism>
<evidence type="ECO:0000259" key="3">
    <source>
        <dbReference type="PROSITE" id="PS50011"/>
    </source>
</evidence>
<dbReference type="Gene3D" id="1.10.510.10">
    <property type="entry name" value="Transferase(Phosphotransferase) domain 1"/>
    <property type="match status" value="1"/>
</dbReference>
<dbReference type="PANTHER" id="PTHR24346">
    <property type="entry name" value="MAP/MICROTUBULE AFFINITY-REGULATING KINASE"/>
    <property type="match status" value="1"/>
</dbReference>
<evidence type="ECO:0000313" key="4">
    <source>
        <dbReference type="EMBL" id="KAG5457818.1"/>
    </source>
</evidence>
<name>A0A8H7ZRN4_9FUNG</name>
<keyword evidence="1" id="KW-0547">Nucleotide-binding</keyword>
<dbReference type="Gene3D" id="3.30.200.20">
    <property type="entry name" value="Phosphorylase Kinase, domain 1"/>
    <property type="match status" value="1"/>
</dbReference>
<evidence type="ECO:0000313" key="5">
    <source>
        <dbReference type="Proteomes" id="UP000673691"/>
    </source>
</evidence>
<comment type="caution">
    <text evidence="4">The sequence shown here is derived from an EMBL/GenBank/DDBJ whole genome shotgun (WGS) entry which is preliminary data.</text>
</comment>
<dbReference type="GO" id="GO:0005524">
    <property type="term" value="F:ATP binding"/>
    <property type="evidence" value="ECO:0007669"/>
    <property type="project" value="UniProtKB-KW"/>
</dbReference>
<dbReference type="GO" id="GO:0004674">
    <property type="term" value="F:protein serine/threonine kinase activity"/>
    <property type="evidence" value="ECO:0007669"/>
    <property type="project" value="TreeGrafter"/>
</dbReference>
<dbReference type="GO" id="GO:0035556">
    <property type="term" value="P:intracellular signal transduction"/>
    <property type="evidence" value="ECO:0007669"/>
    <property type="project" value="TreeGrafter"/>
</dbReference>